<dbReference type="Proteomes" id="UP000521075">
    <property type="component" value="Unassembled WGS sequence"/>
</dbReference>
<keyword evidence="6" id="KW-1185">Reference proteome</keyword>
<protein>
    <recommendedName>
        <fullName evidence="4">G5 domain-containing protein</fullName>
    </recommendedName>
</protein>
<evidence type="ECO:0000256" key="3">
    <source>
        <dbReference type="SAM" id="SignalP"/>
    </source>
</evidence>
<feature type="chain" id="PRO_5032666730" description="G5 domain-containing protein" evidence="3">
    <location>
        <begin position="31"/>
        <end position="208"/>
    </location>
</feature>
<proteinExistence type="predicted"/>
<name>A0A853DXQ0_9MICO</name>
<keyword evidence="1 3" id="KW-0732">Signal</keyword>
<dbReference type="SMART" id="SM01208">
    <property type="entry name" value="G5"/>
    <property type="match status" value="1"/>
</dbReference>
<dbReference type="InterPro" id="IPR011098">
    <property type="entry name" value="G5_dom"/>
</dbReference>
<dbReference type="PROSITE" id="PS51109">
    <property type="entry name" value="G5"/>
    <property type="match status" value="1"/>
</dbReference>
<feature type="compositionally biased region" description="Polar residues" evidence="2">
    <location>
        <begin position="42"/>
        <end position="52"/>
    </location>
</feature>
<evidence type="ECO:0000259" key="4">
    <source>
        <dbReference type="PROSITE" id="PS51109"/>
    </source>
</evidence>
<dbReference type="RefSeq" id="WP_343064498.1">
    <property type="nucleotide sequence ID" value="NZ_BAAAHA010000001.1"/>
</dbReference>
<feature type="signal peptide" evidence="3">
    <location>
        <begin position="1"/>
        <end position="30"/>
    </location>
</feature>
<organism evidence="5 6">
    <name type="scientific">Leifsonia naganoensis</name>
    <dbReference type="NCBI Taxonomy" id="150025"/>
    <lineage>
        <taxon>Bacteria</taxon>
        <taxon>Bacillati</taxon>
        <taxon>Actinomycetota</taxon>
        <taxon>Actinomycetes</taxon>
        <taxon>Micrococcales</taxon>
        <taxon>Microbacteriaceae</taxon>
        <taxon>Leifsonia</taxon>
    </lineage>
</organism>
<evidence type="ECO:0000256" key="1">
    <source>
        <dbReference type="ARBA" id="ARBA00022729"/>
    </source>
</evidence>
<comment type="caution">
    <text evidence="5">The sequence shown here is derived from an EMBL/GenBank/DDBJ whole genome shotgun (WGS) entry which is preliminary data.</text>
</comment>
<dbReference type="Pfam" id="PF07501">
    <property type="entry name" value="G5"/>
    <property type="match status" value="1"/>
</dbReference>
<evidence type="ECO:0000313" key="6">
    <source>
        <dbReference type="Proteomes" id="UP000521075"/>
    </source>
</evidence>
<accession>A0A853DXQ0</accession>
<feature type="region of interest" description="Disordered" evidence="2">
    <location>
        <begin position="128"/>
        <end position="154"/>
    </location>
</feature>
<evidence type="ECO:0000256" key="2">
    <source>
        <dbReference type="SAM" id="MobiDB-lite"/>
    </source>
</evidence>
<evidence type="ECO:0000313" key="5">
    <source>
        <dbReference type="EMBL" id="NYK11055.1"/>
    </source>
</evidence>
<gene>
    <name evidence="5" type="ORF">HNR14_002936</name>
</gene>
<reference evidence="5 6" key="1">
    <citation type="submission" date="2020-07" db="EMBL/GenBank/DDBJ databases">
        <title>Sequencing the genomes of 1000 actinobacteria strains.</title>
        <authorList>
            <person name="Klenk H.-P."/>
        </authorList>
    </citation>
    <scope>NUCLEOTIDE SEQUENCE [LARGE SCALE GENOMIC DNA]</scope>
    <source>
        <strain evidence="5 6">DSM 15166</strain>
    </source>
</reference>
<feature type="domain" description="G5" evidence="4">
    <location>
        <begin position="57"/>
        <end position="138"/>
    </location>
</feature>
<feature type="region of interest" description="Disordered" evidence="2">
    <location>
        <begin position="33"/>
        <end position="60"/>
    </location>
</feature>
<dbReference type="AlphaFoldDB" id="A0A853DXQ0"/>
<dbReference type="EMBL" id="JACCHJ010000001">
    <property type="protein sequence ID" value="NYK11055.1"/>
    <property type="molecule type" value="Genomic_DNA"/>
</dbReference>
<sequence length="208" mass="20552">MARPRLGKGGWSIVGGAAALAVLVSVSAYAAGGQPPAETAETDSVSVHTQPSATPPTTPVTEVTTVDVDTAIPFAATTVDDPARDVGTSAVTTEGRDGVKTSTYSVTLVDGTETGRTLVSEAVTTPPVDQVTSVGSRQPAPAAPPAPPAAEAQGGCDPNYAGTCVPIASDVDCAGGSGNGPAYVRGPVQVVGTDIYDLDRDGDGVGCE</sequence>
<dbReference type="Gene3D" id="2.20.230.10">
    <property type="entry name" value="Resuscitation-promoting factor rpfb"/>
    <property type="match status" value="1"/>
</dbReference>